<gene>
    <name evidence="2" type="ORF">HCU73_12695</name>
</gene>
<dbReference type="Pfam" id="PF04488">
    <property type="entry name" value="Gly_transf_sug"/>
    <property type="match status" value="1"/>
</dbReference>
<dbReference type="SUPFAM" id="SSF53448">
    <property type="entry name" value="Nucleotide-diphospho-sugar transferases"/>
    <property type="match status" value="1"/>
</dbReference>
<reference evidence="2 3" key="1">
    <citation type="submission" date="2020-04" db="EMBL/GenBank/DDBJ databases">
        <authorList>
            <person name="Yoon J."/>
        </authorList>
    </citation>
    <scope>NUCLEOTIDE SEQUENCE [LARGE SCALE GENOMIC DNA]</scope>
    <source>
        <strain evidence="2 3">KMU-115</strain>
    </source>
</reference>
<name>A0A7X6H268_9RHOB</name>
<dbReference type="AlphaFoldDB" id="A0A7X6H268"/>
<keyword evidence="3" id="KW-1185">Reference proteome</keyword>
<dbReference type="PANTHER" id="PTHR32385">
    <property type="entry name" value="MANNOSYL PHOSPHORYLINOSITOL CERAMIDE SYNTHASE"/>
    <property type="match status" value="1"/>
</dbReference>
<dbReference type="EMBL" id="JAAZQQ010000004">
    <property type="protein sequence ID" value="NKX45446.1"/>
    <property type="molecule type" value="Genomic_DNA"/>
</dbReference>
<dbReference type="GO" id="GO:0000030">
    <property type="term" value="F:mannosyltransferase activity"/>
    <property type="evidence" value="ECO:0007669"/>
    <property type="project" value="TreeGrafter"/>
</dbReference>
<keyword evidence="1" id="KW-0808">Transferase</keyword>
<dbReference type="InterPro" id="IPR007577">
    <property type="entry name" value="GlycoTrfase_DXD_sugar-bd_CS"/>
</dbReference>
<dbReference type="InterPro" id="IPR051706">
    <property type="entry name" value="Glycosyltransferase_domain"/>
</dbReference>
<dbReference type="PANTHER" id="PTHR32385:SF15">
    <property type="entry name" value="INOSITOL PHOSPHOCERAMIDE MANNOSYLTRANSFERASE 1"/>
    <property type="match status" value="1"/>
</dbReference>
<accession>A0A7X6H268</accession>
<evidence type="ECO:0000313" key="2">
    <source>
        <dbReference type="EMBL" id="NKX45446.1"/>
    </source>
</evidence>
<dbReference type="RefSeq" id="WP_168623834.1">
    <property type="nucleotide sequence ID" value="NZ_JAAZQQ010000004.1"/>
</dbReference>
<evidence type="ECO:0000313" key="3">
    <source>
        <dbReference type="Proteomes" id="UP000526408"/>
    </source>
</evidence>
<dbReference type="GO" id="GO:0051999">
    <property type="term" value="P:mannosyl-inositol phosphorylceramide biosynthetic process"/>
    <property type="evidence" value="ECO:0007669"/>
    <property type="project" value="TreeGrafter"/>
</dbReference>
<evidence type="ECO:0000256" key="1">
    <source>
        <dbReference type="ARBA" id="ARBA00022679"/>
    </source>
</evidence>
<dbReference type="GO" id="GO:0016020">
    <property type="term" value="C:membrane"/>
    <property type="evidence" value="ECO:0007669"/>
    <property type="project" value="GOC"/>
</dbReference>
<proteinExistence type="predicted"/>
<comment type="caution">
    <text evidence="2">The sequence shown here is derived from an EMBL/GenBank/DDBJ whole genome shotgun (WGS) entry which is preliminary data.</text>
</comment>
<dbReference type="Proteomes" id="UP000526408">
    <property type="component" value="Unassembled WGS sequence"/>
</dbReference>
<dbReference type="Gene3D" id="3.90.550.20">
    <property type="match status" value="1"/>
</dbReference>
<dbReference type="InterPro" id="IPR029044">
    <property type="entry name" value="Nucleotide-diphossugar_trans"/>
</dbReference>
<protein>
    <submittedName>
        <fullName evidence="2">Uncharacterized protein</fullName>
    </submittedName>
</protein>
<organism evidence="2 3">
    <name type="scientific">Roseicyclus persicicus</name>
    <dbReference type="NCBI Taxonomy" id="2650661"/>
    <lineage>
        <taxon>Bacteria</taxon>
        <taxon>Pseudomonadati</taxon>
        <taxon>Pseudomonadota</taxon>
        <taxon>Alphaproteobacteria</taxon>
        <taxon>Rhodobacterales</taxon>
        <taxon>Roseobacteraceae</taxon>
        <taxon>Roseicyclus</taxon>
    </lineage>
</organism>
<sequence>MLTRMIGYWDTRPWPDDIREVNETWHVHGPEDITVYDRAEAIDFISKVYGQREVDAFAACNVPAMQSDLFRLLEIVALGGFYADMSIGLLRRPDEFLSPGADLVLYRRWHGRIVNNLFSAEAGNAVLAEILARVLRNIEARIANDVWHVTGPKVWNEVTDTGRLTEGIRVVEHAAIAGKTVVFNQDLFHKKDGRHWSDVQRSQSIYRN</sequence>